<dbReference type="PANTHER" id="PTHR31302">
    <property type="entry name" value="TRANSMEMBRANE PROTEIN WITH METALLOPHOSPHOESTERASE DOMAIN-RELATED"/>
    <property type="match status" value="1"/>
</dbReference>
<sequence>MKIAWLTDLHLNFLDRNSRKRFYEFVSITKADLIMISGDIAEAPSVKEILIEMERELNRPIYFVLGNHDYYFGDVQEVRDEMTQLTNTEPLLYWLPAIKPIALKKMIYLVGQDGWADGRYGDYYHSPVAVNDSRLIIDLFLQQGLGKKQLLKQMRQLADTDALQLKNKLHEAVDLGAKQILVITHVPPFKENCFYRGKEGTRDFLPYYASQATGNVLLELAHEYQQIHFSVFCGHTHAKSIYKPLTNLTIKSGQAEYYMPDIQEIITI</sequence>
<reference evidence="3 5" key="3">
    <citation type="submission" date="2016-10" db="EMBL/GenBank/DDBJ databases">
        <authorList>
            <person name="Varghese N."/>
            <person name="Submissions S."/>
        </authorList>
    </citation>
    <scope>NUCLEOTIDE SEQUENCE [LARGE SCALE GENOMIC DNA]</scope>
    <source>
        <strain evidence="3 5">ATCC 33218</strain>
    </source>
</reference>
<reference evidence="2" key="1">
    <citation type="submission" date="2014-09" db="EMBL/GenBank/DDBJ databases">
        <authorList>
            <person name="GOMEZ-VALERO Laura"/>
        </authorList>
    </citation>
    <scope>NUCLEOTIDE SEQUENCE</scope>
    <source>
        <strain evidence="2">ATCC33218</strain>
    </source>
</reference>
<dbReference type="HOGENOM" id="CLU_1056724_0_0_6"/>
<dbReference type="GO" id="GO:0016787">
    <property type="term" value="F:hydrolase activity"/>
    <property type="evidence" value="ECO:0007669"/>
    <property type="project" value="InterPro"/>
</dbReference>
<dbReference type="Proteomes" id="UP000032414">
    <property type="component" value="Chromosome I"/>
</dbReference>
<reference evidence="4" key="2">
    <citation type="submission" date="2014-09" db="EMBL/GenBank/DDBJ databases">
        <authorList>
            <person name="Gomez-Valero L."/>
        </authorList>
    </citation>
    <scope>NUCLEOTIDE SEQUENCE [LARGE SCALE GENOMIC DNA]</scope>
    <source>
        <strain evidence="4">ATCC33218</strain>
    </source>
</reference>
<evidence type="ECO:0000313" key="3">
    <source>
        <dbReference type="EMBL" id="SCX85568.1"/>
    </source>
</evidence>
<evidence type="ECO:0000313" key="4">
    <source>
        <dbReference type="Proteomes" id="UP000032414"/>
    </source>
</evidence>
<gene>
    <name evidence="2" type="ORF">LMI_1382</name>
    <name evidence="3" type="ORF">SAMN02982997_00269</name>
</gene>
<dbReference type="Proteomes" id="UP000182998">
    <property type="component" value="Unassembled WGS sequence"/>
</dbReference>
<dbReference type="KEGG" id="tmc:LMI_1382"/>
<dbReference type="EMBL" id="FMVN01000001">
    <property type="protein sequence ID" value="SCX85568.1"/>
    <property type="molecule type" value="Genomic_DNA"/>
</dbReference>
<proteinExistence type="predicted"/>
<accession>A0A098GDX8</accession>
<evidence type="ECO:0000313" key="5">
    <source>
        <dbReference type="Proteomes" id="UP000182998"/>
    </source>
</evidence>
<dbReference type="Pfam" id="PF00149">
    <property type="entry name" value="Metallophos"/>
    <property type="match status" value="1"/>
</dbReference>
<dbReference type="OrthoDB" id="9780884at2"/>
<feature type="domain" description="Calcineurin-like phosphoesterase" evidence="1">
    <location>
        <begin position="1"/>
        <end position="238"/>
    </location>
</feature>
<evidence type="ECO:0000259" key="1">
    <source>
        <dbReference type="Pfam" id="PF00149"/>
    </source>
</evidence>
<organism evidence="2 4">
    <name type="scientific">Legionella micdadei</name>
    <name type="common">Tatlockia micdadei</name>
    <dbReference type="NCBI Taxonomy" id="451"/>
    <lineage>
        <taxon>Bacteria</taxon>
        <taxon>Pseudomonadati</taxon>
        <taxon>Pseudomonadota</taxon>
        <taxon>Gammaproteobacteria</taxon>
        <taxon>Legionellales</taxon>
        <taxon>Legionellaceae</taxon>
        <taxon>Legionella</taxon>
    </lineage>
</organism>
<name>A0A098GDX8_LEGMI</name>
<dbReference type="RefSeq" id="WP_045099060.1">
    <property type="nucleotide sequence ID" value="NZ_CP020615.1"/>
</dbReference>
<evidence type="ECO:0000313" key="2">
    <source>
        <dbReference type="EMBL" id="CEG60689.1"/>
    </source>
</evidence>
<dbReference type="PANTHER" id="PTHR31302:SF0">
    <property type="entry name" value="TRANSMEMBRANE PROTEIN WITH METALLOPHOSPHOESTERASE DOMAIN"/>
    <property type="match status" value="1"/>
</dbReference>
<dbReference type="InterPro" id="IPR004843">
    <property type="entry name" value="Calcineurin-like_PHP"/>
</dbReference>
<keyword evidence="5" id="KW-1185">Reference proteome</keyword>
<dbReference type="InterPro" id="IPR029052">
    <property type="entry name" value="Metallo-depent_PP-like"/>
</dbReference>
<dbReference type="AlphaFoldDB" id="A0A098GDX8"/>
<dbReference type="PATRIC" id="fig|451.8.peg.1612"/>
<dbReference type="EMBL" id="LN614830">
    <property type="protein sequence ID" value="CEG60689.1"/>
    <property type="molecule type" value="Genomic_DNA"/>
</dbReference>
<dbReference type="Gene3D" id="3.60.21.10">
    <property type="match status" value="1"/>
</dbReference>
<dbReference type="InterPro" id="IPR051158">
    <property type="entry name" value="Metallophosphoesterase_sf"/>
</dbReference>
<dbReference type="SUPFAM" id="SSF56300">
    <property type="entry name" value="Metallo-dependent phosphatases"/>
    <property type="match status" value="1"/>
</dbReference>
<protein>
    <submittedName>
        <fullName evidence="3">Calcineurin-like phosphoesterase superfamily domain-containing protein</fullName>
    </submittedName>
</protein>